<evidence type="ECO:0000256" key="2">
    <source>
        <dbReference type="ARBA" id="ARBA00023239"/>
    </source>
</evidence>
<evidence type="ECO:0000313" key="3">
    <source>
        <dbReference type="EMBL" id="SDK31749.1"/>
    </source>
</evidence>
<dbReference type="Gene3D" id="1.10.12.10">
    <property type="entry name" value="Lyase 2-enoyl-coa Hydratase, Chain A, domain 2"/>
    <property type="match status" value="1"/>
</dbReference>
<dbReference type="CDD" id="cd06558">
    <property type="entry name" value="crotonase-like"/>
    <property type="match status" value="1"/>
</dbReference>
<dbReference type="Proteomes" id="UP000199328">
    <property type="component" value="Unassembled WGS sequence"/>
</dbReference>
<dbReference type="PANTHER" id="PTHR11941">
    <property type="entry name" value="ENOYL-COA HYDRATASE-RELATED"/>
    <property type="match status" value="1"/>
</dbReference>
<dbReference type="AlphaFoldDB" id="A0A1G9AWQ4"/>
<keyword evidence="4" id="KW-1185">Reference proteome</keyword>
<dbReference type="GO" id="GO:0016829">
    <property type="term" value="F:lyase activity"/>
    <property type="evidence" value="ECO:0007669"/>
    <property type="project" value="UniProtKB-KW"/>
</dbReference>
<evidence type="ECO:0000313" key="4">
    <source>
        <dbReference type="Proteomes" id="UP000199328"/>
    </source>
</evidence>
<comment type="similarity">
    <text evidence="1">Belongs to the enoyl-CoA hydratase/isomerase family.</text>
</comment>
<dbReference type="SUPFAM" id="SSF52096">
    <property type="entry name" value="ClpP/crotonase"/>
    <property type="match status" value="1"/>
</dbReference>
<dbReference type="EMBL" id="FNFV01000002">
    <property type="protein sequence ID" value="SDK31749.1"/>
    <property type="molecule type" value="Genomic_DNA"/>
</dbReference>
<dbReference type="GO" id="GO:0006635">
    <property type="term" value="P:fatty acid beta-oxidation"/>
    <property type="evidence" value="ECO:0007669"/>
    <property type="project" value="TreeGrafter"/>
</dbReference>
<dbReference type="Pfam" id="PF00378">
    <property type="entry name" value="ECH_1"/>
    <property type="match status" value="1"/>
</dbReference>
<protein>
    <submittedName>
        <fullName evidence="3">Enoyl-CoA hydratase/carnithine racemase</fullName>
    </submittedName>
</protein>
<sequence length="268" mass="28177">MDASAEAPLVTYELRGAVAVVTLNRPEKRNAISDRVVAALDEAVSRATAEAKAAVICGAGPHFSAGLDLAEHVEKTLIEAVENSRTWHRVFDRIQRGCIPWVASLQGAVVGGGFELAASTHIRVADPGAYFALPEGSRGIFVGGGGSVRIARLIGAARMADMMLTGRTVPAAEMERWGGVSYIAPEGEAFEMALKLAERTAQNAPMSNYAILNALPRIQDMSSEDGLFTESIMSALASATPEAEERLRAFLEKRAGKVEAPAGGGGNA</sequence>
<dbReference type="Gene3D" id="3.90.226.10">
    <property type="entry name" value="2-enoyl-CoA Hydratase, Chain A, domain 1"/>
    <property type="match status" value="1"/>
</dbReference>
<accession>A0A1G9AWQ4</accession>
<dbReference type="OrthoDB" id="5730382at2"/>
<dbReference type="InterPro" id="IPR014748">
    <property type="entry name" value="Enoyl-CoA_hydra_C"/>
</dbReference>
<name>A0A1G9AWQ4_9RHOB</name>
<reference evidence="4" key="1">
    <citation type="submission" date="2016-10" db="EMBL/GenBank/DDBJ databases">
        <authorList>
            <person name="Varghese N."/>
            <person name="Submissions S."/>
        </authorList>
    </citation>
    <scope>NUCLEOTIDE SEQUENCE [LARGE SCALE GENOMIC DNA]</scope>
    <source>
        <strain evidence="4">CGMCC 1.10789</strain>
    </source>
</reference>
<dbReference type="STRING" id="990712.SAMN05216257_102307"/>
<dbReference type="RefSeq" id="WP_092498980.1">
    <property type="nucleotide sequence ID" value="NZ_FNFV01000002.1"/>
</dbReference>
<gene>
    <name evidence="3" type="ORF">SAMN05216257_102307</name>
</gene>
<evidence type="ECO:0000256" key="1">
    <source>
        <dbReference type="ARBA" id="ARBA00005254"/>
    </source>
</evidence>
<dbReference type="InterPro" id="IPR029045">
    <property type="entry name" value="ClpP/crotonase-like_dom_sf"/>
</dbReference>
<dbReference type="PANTHER" id="PTHR11941:SF54">
    <property type="entry name" value="ENOYL-COA HYDRATASE, MITOCHONDRIAL"/>
    <property type="match status" value="1"/>
</dbReference>
<dbReference type="NCBIfam" id="NF006013">
    <property type="entry name" value="PRK08150.1"/>
    <property type="match status" value="1"/>
</dbReference>
<dbReference type="InterPro" id="IPR001753">
    <property type="entry name" value="Enoyl-CoA_hydra/iso"/>
</dbReference>
<proteinExistence type="inferred from homology"/>
<organism evidence="3 4">
    <name type="scientific">Meinhardsimonia xiamenensis</name>
    <dbReference type="NCBI Taxonomy" id="990712"/>
    <lineage>
        <taxon>Bacteria</taxon>
        <taxon>Pseudomonadati</taxon>
        <taxon>Pseudomonadota</taxon>
        <taxon>Alphaproteobacteria</taxon>
        <taxon>Rhodobacterales</taxon>
        <taxon>Paracoccaceae</taxon>
        <taxon>Meinhardsimonia</taxon>
    </lineage>
</organism>
<keyword evidence="2" id="KW-0456">Lyase</keyword>